<comment type="caution">
    <text evidence="1">The sequence shown here is derived from an EMBL/GenBank/DDBJ whole genome shotgun (WGS) entry which is preliminary data.</text>
</comment>
<dbReference type="EMBL" id="JWZT01001836">
    <property type="protein sequence ID" value="KII71153.1"/>
    <property type="molecule type" value="Genomic_DNA"/>
</dbReference>
<dbReference type="Proteomes" id="UP000031668">
    <property type="component" value="Unassembled WGS sequence"/>
</dbReference>
<reference evidence="1 2" key="1">
    <citation type="journal article" date="2014" name="Genome Biol. Evol.">
        <title>The genome of the myxosporean Thelohanellus kitauei shows adaptations to nutrient acquisition within its fish host.</title>
        <authorList>
            <person name="Yang Y."/>
            <person name="Xiong J."/>
            <person name="Zhou Z."/>
            <person name="Huo F."/>
            <person name="Miao W."/>
            <person name="Ran C."/>
            <person name="Liu Y."/>
            <person name="Zhang J."/>
            <person name="Feng J."/>
            <person name="Wang M."/>
            <person name="Wang M."/>
            <person name="Wang L."/>
            <person name="Yao B."/>
        </authorList>
    </citation>
    <scope>NUCLEOTIDE SEQUENCE [LARGE SCALE GENOMIC DNA]</scope>
    <source>
        <strain evidence="1">Wuqing</strain>
    </source>
</reference>
<protein>
    <submittedName>
        <fullName evidence="1">Uncharacterized protein</fullName>
    </submittedName>
</protein>
<sequence length="103" mass="12165">MNMSIFILFLSQEYLFDIIFERKLNELLFSCLSSHCNKHYILSHQTLLILLIGYSDYGIKLLYSHEFSNFSNRSTSETSTSFYRRCASNRPLNIKYLIIGFVM</sequence>
<dbReference type="AlphaFoldDB" id="A0A0C2JP90"/>
<accession>A0A0C2JP90</accession>
<evidence type="ECO:0000313" key="2">
    <source>
        <dbReference type="Proteomes" id="UP000031668"/>
    </source>
</evidence>
<proteinExistence type="predicted"/>
<gene>
    <name evidence="1" type="ORF">RF11_09172</name>
</gene>
<organism evidence="1 2">
    <name type="scientific">Thelohanellus kitauei</name>
    <name type="common">Myxosporean</name>
    <dbReference type="NCBI Taxonomy" id="669202"/>
    <lineage>
        <taxon>Eukaryota</taxon>
        <taxon>Metazoa</taxon>
        <taxon>Cnidaria</taxon>
        <taxon>Myxozoa</taxon>
        <taxon>Myxosporea</taxon>
        <taxon>Bivalvulida</taxon>
        <taxon>Platysporina</taxon>
        <taxon>Myxobolidae</taxon>
        <taxon>Thelohanellus</taxon>
    </lineage>
</organism>
<name>A0A0C2JP90_THEKT</name>
<evidence type="ECO:0000313" key="1">
    <source>
        <dbReference type="EMBL" id="KII71153.1"/>
    </source>
</evidence>
<keyword evidence="2" id="KW-1185">Reference proteome</keyword>